<gene>
    <name evidence="1" type="ORF">CEN46_18190</name>
</gene>
<protein>
    <submittedName>
        <fullName evidence="1">Uncharacterized protein</fullName>
    </submittedName>
</protein>
<dbReference type="Proteomes" id="UP000235081">
    <property type="component" value="Unassembled WGS sequence"/>
</dbReference>
<name>A0A2N6LAU8_9CYAN</name>
<dbReference type="AlphaFoldDB" id="A0A2N6LAU8"/>
<comment type="caution">
    <text evidence="1">The sequence shown here is derived from an EMBL/GenBank/DDBJ whole genome shotgun (WGS) entry which is preliminary data.</text>
</comment>
<reference evidence="1 2" key="1">
    <citation type="submission" date="2017-07" db="EMBL/GenBank/DDBJ databases">
        <title>Genomes of Fischerella (Mastigocladus) sp. strains.</title>
        <authorList>
            <person name="Miller S.R."/>
        </authorList>
    </citation>
    <scope>NUCLEOTIDE SEQUENCE [LARGE SCALE GENOMIC DNA]</scope>
    <source>
        <strain evidence="1 2">CCMEE 5318</strain>
    </source>
</reference>
<proteinExistence type="predicted"/>
<sequence length="74" mass="8721">MRTQSLDKMIRELPPEAQRLVRELVEYLRAMHAVPRSGGLQFTWEGALESLRDRYTSVQLQHEILREWTGEVPD</sequence>
<organism evidence="1 2">
    <name type="scientific">Fischerella thermalis CCMEE 5318</name>
    <dbReference type="NCBI Taxonomy" id="2019666"/>
    <lineage>
        <taxon>Bacteria</taxon>
        <taxon>Bacillati</taxon>
        <taxon>Cyanobacteriota</taxon>
        <taxon>Cyanophyceae</taxon>
        <taxon>Nostocales</taxon>
        <taxon>Hapalosiphonaceae</taxon>
        <taxon>Fischerella</taxon>
    </lineage>
</organism>
<dbReference type="EMBL" id="NMQE01000582">
    <property type="protein sequence ID" value="PMB19636.1"/>
    <property type="molecule type" value="Genomic_DNA"/>
</dbReference>
<evidence type="ECO:0000313" key="1">
    <source>
        <dbReference type="EMBL" id="PMB19636.1"/>
    </source>
</evidence>
<evidence type="ECO:0000313" key="2">
    <source>
        <dbReference type="Proteomes" id="UP000235081"/>
    </source>
</evidence>
<accession>A0A2N6LAU8</accession>